<dbReference type="Pfam" id="PF07693">
    <property type="entry name" value="KAP_NTPase"/>
    <property type="match status" value="1"/>
</dbReference>
<dbReference type="InterPro" id="IPR027417">
    <property type="entry name" value="P-loop_NTPase"/>
</dbReference>
<proteinExistence type="predicted"/>
<dbReference type="PANTHER" id="PTHR22674">
    <property type="entry name" value="NTPASE, KAP FAMILY P-LOOP DOMAIN-CONTAINING 1"/>
    <property type="match status" value="1"/>
</dbReference>
<evidence type="ECO:0000313" key="2">
    <source>
        <dbReference type="EMBL" id="KPV53681.1"/>
    </source>
</evidence>
<organism evidence="2 3">
    <name type="scientific">Kouleothrix aurantiaca</name>
    <dbReference type="NCBI Taxonomy" id="186479"/>
    <lineage>
        <taxon>Bacteria</taxon>
        <taxon>Bacillati</taxon>
        <taxon>Chloroflexota</taxon>
        <taxon>Chloroflexia</taxon>
        <taxon>Chloroflexales</taxon>
        <taxon>Roseiflexineae</taxon>
        <taxon>Roseiflexaceae</taxon>
        <taxon>Kouleothrix</taxon>
    </lineage>
</organism>
<dbReference type="InterPro" id="IPR052754">
    <property type="entry name" value="NTPase_KAP_P-loop"/>
</dbReference>
<sequence>MWSDNETDTDLLGVDRLVDTLVFLAQEPQLRPLTVGVFADWGSGKSSLMRMAETRLSAEPDRFLCLTFSPWQHEDYDDVKAALMAAVMNTLQQAVVDERGRLGQMAHETRERVLGGIKRLVRRINWFRLLGAGAKGAGALALLAHNNPAGLALAMPALADVPEIVKGTEEVADEVLKEDQKEAAAEPIEQRISDFRHDFKTILKELELEALVVFIDDLDRCLPNAILDTLEAIRLFLAVEKTVFVIGADMRIIRHAIATRYPELPGQQLEIGRDYLEKIVQIPLVIPPLNAAEAEGYLNLLGCQRYLDGERFNTLVACAAENRRTPGLDVALNEGIAREQLEGELSEELMAFFALTARVAPILCANLQGNPRQLKRFLNTLILRQRLAQIRNVNLDMAVMAKLMVLEYFHETAFRELFGWQRGGGGFAAELGPLEERARRPIEGHAEGWLADPGLVTWLALEPPLAGTNLEPYYSAARDRVQLAHDTPRRLTPQLQEILGNLRSESAAIRRQALTTAAELPDEGFRALYDVLLDQFQRDPRAIGEQIGTLILTLAQRRPAFTPALVRALQRTPPQRIQSAFAVSLATTFPRDAIPEEVRGLLREWVKLENAPGLARAAQQALDGLARPRAPRR</sequence>
<dbReference type="PATRIC" id="fig|186479.3.peg.3768"/>
<dbReference type="InterPro" id="IPR011646">
    <property type="entry name" value="KAP_P-loop"/>
</dbReference>
<name>A0A0P9HFX2_9CHLR</name>
<reference evidence="2 3" key="1">
    <citation type="submission" date="2015-09" db="EMBL/GenBank/DDBJ databases">
        <title>Draft genome sequence of Kouleothrix aurantiaca JCM 19913.</title>
        <authorList>
            <person name="Hemp J."/>
        </authorList>
    </citation>
    <scope>NUCLEOTIDE SEQUENCE [LARGE SCALE GENOMIC DNA]</scope>
    <source>
        <strain evidence="2 3">COM-B</strain>
    </source>
</reference>
<dbReference type="PANTHER" id="PTHR22674:SF6">
    <property type="entry name" value="NTPASE KAP FAMILY P-LOOP DOMAIN-CONTAINING PROTEIN 1"/>
    <property type="match status" value="1"/>
</dbReference>
<dbReference type="AlphaFoldDB" id="A0A0P9HFX2"/>
<evidence type="ECO:0000313" key="3">
    <source>
        <dbReference type="Proteomes" id="UP000050509"/>
    </source>
</evidence>
<protein>
    <recommendedName>
        <fullName evidence="1">KAP NTPase domain-containing protein</fullName>
    </recommendedName>
</protein>
<feature type="domain" description="KAP NTPase" evidence="1">
    <location>
        <begin position="27"/>
        <end position="387"/>
    </location>
</feature>
<comment type="caution">
    <text evidence="2">The sequence shown here is derived from an EMBL/GenBank/DDBJ whole genome shotgun (WGS) entry which is preliminary data.</text>
</comment>
<dbReference type="Proteomes" id="UP000050509">
    <property type="component" value="Unassembled WGS sequence"/>
</dbReference>
<evidence type="ECO:0000259" key="1">
    <source>
        <dbReference type="Pfam" id="PF07693"/>
    </source>
</evidence>
<keyword evidence="3" id="KW-1185">Reference proteome</keyword>
<gene>
    <name evidence="2" type="ORF">SE17_08230</name>
</gene>
<dbReference type="EMBL" id="LJCR01000203">
    <property type="protein sequence ID" value="KPV53681.1"/>
    <property type="molecule type" value="Genomic_DNA"/>
</dbReference>
<accession>A0A0P9HFX2</accession>
<dbReference type="SUPFAM" id="SSF52540">
    <property type="entry name" value="P-loop containing nucleoside triphosphate hydrolases"/>
    <property type="match status" value="1"/>
</dbReference>